<evidence type="ECO:0000256" key="1">
    <source>
        <dbReference type="SAM" id="MobiDB-lite"/>
    </source>
</evidence>
<evidence type="ECO:0000313" key="2">
    <source>
        <dbReference type="EMBL" id="NCN64592.1"/>
    </source>
</evidence>
<protein>
    <submittedName>
        <fullName evidence="2">Uncharacterized protein</fullName>
    </submittedName>
</protein>
<dbReference type="Proteomes" id="UP000768163">
    <property type="component" value="Unassembled WGS sequence"/>
</dbReference>
<sequence length="49" mass="5505">MGVPHPARPNPLNNGKMKAAIYNDREKQKEIYLKKLQESGISGTDKKLP</sequence>
<organism evidence="2 3">
    <name type="scientific">Candidatus Altarchaeum hamiconexum</name>
    <dbReference type="NCBI Taxonomy" id="1803513"/>
    <lineage>
        <taxon>Archaea</taxon>
        <taxon>Candidatus Altarchaeota</taxon>
        <taxon>Candidatus Altiarchaeia</taxon>
        <taxon>Candidatus Altarchaeales</taxon>
        <taxon>Candidatus Altarchaeaceae</taxon>
        <taxon>Candidatus Altarchaeum</taxon>
    </lineage>
</organism>
<name>A0A8J8CHC3_9ARCH</name>
<gene>
    <name evidence="2" type="ORF">GW910_00720</name>
</gene>
<dbReference type="EMBL" id="JAACVF010000016">
    <property type="protein sequence ID" value="NCN64592.1"/>
    <property type="molecule type" value="Genomic_DNA"/>
</dbReference>
<dbReference type="AlphaFoldDB" id="A0A8J8CHC3"/>
<comment type="caution">
    <text evidence="2">The sequence shown here is derived from an EMBL/GenBank/DDBJ whole genome shotgun (WGS) entry which is preliminary data.</text>
</comment>
<proteinExistence type="predicted"/>
<reference evidence="2" key="1">
    <citation type="submission" date="2019-11" db="EMBL/GenBank/DDBJ databases">
        <title>Lipid analysis of CO2-rich subsurface aquifers suggests an autotrophy-based deep biosphere with lysolipids enriched in CPR bacteria.</title>
        <authorList>
            <person name="Probst A.J."/>
            <person name="Elling F.J."/>
            <person name="Castelle C.J."/>
            <person name="Zhu Q."/>
            <person name="Elvert M."/>
            <person name="Birarda G."/>
            <person name="Holman H.-Y."/>
            <person name="Lane K.R."/>
            <person name="Ladd B."/>
            <person name="Ryan M.C."/>
            <person name="Woyke T."/>
            <person name="Hinrichs K.-U."/>
            <person name="Banfield J.F."/>
        </authorList>
    </citation>
    <scope>NUCLEOTIDE SEQUENCE</scope>
    <source>
        <strain evidence="2">CG_2015-01_33_1645</strain>
    </source>
</reference>
<evidence type="ECO:0000313" key="3">
    <source>
        <dbReference type="Proteomes" id="UP000768163"/>
    </source>
</evidence>
<accession>A0A8J8CHC3</accession>
<feature type="region of interest" description="Disordered" evidence="1">
    <location>
        <begin position="1"/>
        <end position="20"/>
    </location>
</feature>